<dbReference type="Pfam" id="PF01494">
    <property type="entry name" value="FAD_binding_3"/>
    <property type="match status" value="1"/>
</dbReference>
<protein>
    <submittedName>
        <fullName evidence="9">UbiH/UbiF family hydroxylase</fullName>
    </submittedName>
</protein>
<name>A0ABP9QII3_9RHOO</name>
<keyword evidence="10" id="KW-1185">Reference proteome</keyword>
<evidence type="ECO:0000259" key="8">
    <source>
        <dbReference type="Pfam" id="PF01494"/>
    </source>
</evidence>
<proteinExistence type="inferred from homology"/>
<dbReference type="Proteomes" id="UP001500547">
    <property type="component" value="Unassembled WGS sequence"/>
</dbReference>
<dbReference type="PROSITE" id="PS51257">
    <property type="entry name" value="PROKAR_LIPOPROTEIN"/>
    <property type="match status" value="1"/>
</dbReference>
<keyword evidence="5" id="KW-0274">FAD</keyword>
<evidence type="ECO:0000256" key="4">
    <source>
        <dbReference type="ARBA" id="ARBA00022630"/>
    </source>
</evidence>
<organism evidence="9 10">
    <name type="scientific">Viridibacterium curvum</name>
    <dbReference type="NCBI Taxonomy" id="1101404"/>
    <lineage>
        <taxon>Bacteria</taxon>
        <taxon>Pseudomonadati</taxon>
        <taxon>Pseudomonadota</taxon>
        <taxon>Betaproteobacteria</taxon>
        <taxon>Rhodocyclales</taxon>
        <taxon>Rhodocyclaceae</taxon>
        <taxon>Viridibacterium</taxon>
    </lineage>
</organism>
<dbReference type="NCBIfam" id="NF005788">
    <property type="entry name" value="PRK07608.1-3"/>
    <property type="match status" value="1"/>
</dbReference>
<evidence type="ECO:0000256" key="2">
    <source>
        <dbReference type="ARBA" id="ARBA00004749"/>
    </source>
</evidence>
<dbReference type="NCBIfam" id="TIGR01988">
    <property type="entry name" value="Ubi-OHases"/>
    <property type="match status" value="1"/>
</dbReference>
<keyword evidence="4" id="KW-0285">Flavoprotein</keyword>
<comment type="caution">
    <text evidence="9">The sequence shown here is derived from an EMBL/GenBank/DDBJ whole genome shotgun (WGS) entry which is preliminary data.</text>
</comment>
<dbReference type="InterPro" id="IPR036188">
    <property type="entry name" value="FAD/NAD-bd_sf"/>
</dbReference>
<dbReference type="InterPro" id="IPR010971">
    <property type="entry name" value="UbiH/COQ6"/>
</dbReference>
<sequence>MPCKACFSLQYALQYFMEFDLLIVGGGLAGASLACALRGSRLRIALLDRAAPVVAAGWDARIYAVSPANVGFLQQCGVWQHIDSARLQRVERMAVFGDAEGASRGRLAFSAYEAGLDALAWIVEGGRLGDELWQTARRQPNITVVTPADPQSLELGSEGAVLALADGQRLHASLVVGADGVNSWVRQQAGLTADLQPYADMGLVANFACERPHAATASQWFRADGVLACLPLPGNLVSIVWSTPQAHAEALLALSAEALADKVSEASEGVLGKLELLAPAAAFPLRLMRVPEWVAPRVALIGDAAHAIHPLSGHGVNLGFQDAQVLAGKLLALPAFRDCGELSVLRQYERARVEEVAMLQGVTHGLHQLFGVQSAPLAWLRNAGMSLTGRLPFVRAAMTRYAAGLL</sequence>
<dbReference type="SUPFAM" id="SSF51905">
    <property type="entry name" value="FAD/NAD(P)-binding domain"/>
    <property type="match status" value="1"/>
</dbReference>
<comment type="cofactor">
    <cofactor evidence="1">
        <name>FAD</name>
        <dbReference type="ChEBI" id="CHEBI:57692"/>
    </cofactor>
</comment>
<dbReference type="Gene3D" id="3.50.50.60">
    <property type="entry name" value="FAD/NAD(P)-binding domain"/>
    <property type="match status" value="2"/>
</dbReference>
<dbReference type="EMBL" id="BAABLD010000007">
    <property type="protein sequence ID" value="GAA5162467.1"/>
    <property type="molecule type" value="Genomic_DNA"/>
</dbReference>
<accession>A0ABP9QII3</accession>
<dbReference type="InterPro" id="IPR051205">
    <property type="entry name" value="UbiH/COQ6_monooxygenase"/>
</dbReference>
<evidence type="ECO:0000256" key="1">
    <source>
        <dbReference type="ARBA" id="ARBA00001974"/>
    </source>
</evidence>
<evidence type="ECO:0000256" key="6">
    <source>
        <dbReference type="ARBA" id="ARBA00023002"/>
    </source>
</evidence>
<dbReference type="PANTHER" id="PTHR43876">
    <property type="entry name" value="UBIQUINONE BIOSYNTHESIS MONOOXYGENASE COQ6, MITOCHONDRIAL"/>
    <property type="match status" value="1"/>
</dbReference>
<dbReference type="InterPro" id="IPR002938">
    <property type="entry name" value="FAD-bd"/>
</dbReference>
<evidence type="ECO:0000313" key="9">
    <source>
        <dbReference type="EMBL" id="GAA5162467.1"/>
    </source>
</evidence>
<comment type="pathway">
    <text evidence="2">Cofactor biosynthesis; ubiquinone biosynthesis.</text>
</comment>
<dbReference type="PANTHER" id="PTHR43876:SF7">
    <property type="entry name" value="UBIQUINONE BIOSYNTHESIS MONOOXYGENASE COQ6, MITOCHONDRIAL"/>
    <property type="match status" value="1"/>
</dbReference>
<evidence type="ECO:0000256" key="7">
    <source>
        <dbReference type="ARBA" id="ARBA00023033"/>
    </source>
</evidence>
<feature type="domain" description="FAD-binding" evidence="8">
    <location>
        <begin position="19"/>
        <end position="353"/>
    </location>
</feature>
<keyword evidence="7" id="KW-0503">Monooxygenase</keyword>
<evidence type="ECO:0000256" key="3">
    <source>
        <dbReference type="ARBA" id="ARBA00005349"/>
    </source>
</evidence>
<dbReference type="PRINTS" id="PR00420">
    <property type="entry name" value="RNGMNOXGNASE"/>
</dbReference>
<gene>
    <name evidence="9" type="ORF">GCM10025770_13180</name>
</gene>
<evidence type="ECO:0000313" key="10">
    <source>
        <dbReference type="Proteomes" id="UP001500547"/>
    </source>
</evidence>
<keyword evidence="6" id="KW-0560">Oxidoreductase</keyword>
<evidence type="ECO:0000256" key="5">
    <source>
        <dbReference type="ARBA" id="ARBA00022827"/>
    </source>
</evidence>
<comment type="similarity">
    <text evidence="3">Belongs to the UbiH/COQ6 family.</text>
</comment>
<reference evidence="10" key="1">
    <citation type="journal article" date="2019" name="Int. J. Syst. Evol. Microbiol.">
        <title>The Global Catalogue of Microorganisms (GCM) 10K type strain sequencing project: providing services to taxonomists for standard genome sequencing and annotation.</title>
        <authorList>
            <consortium name="The Broad Institute Genomics Platform"/>
            <consortium name="The Broad Institute Genome Sequencing Center for Infectious Disease"/>
            <person name="Wu L."/>
            <person name="Ma J."/>
        </authorList>
    </citation>
    <scope>NUCLEOTIDE SEQUENCE [LARGE SCALE GENOMIC DNA]</scope>
    <source>
        <strain evidence="10">JCM 18715</strain>
    </source>
</reference>